<dbReference type="InterPro" id="IPR036770">
    <property type="entry name" value="Ankyrin_rpt-contain_sf"/>
</dbReference>
<evidence type="ECO:0000313" key="3">
    <source>
        <dbReference type="Proteomes" id="UP001270362"/>
    </source>
</evidence>
<proteinExistence type="predicted"/>
<feature type="signal peptide" evidence="1">
    <location>
        <begin position="1"/>
        <end position="20"/>
    </location>
</feature>
<sequence length="245" mass="27869">MLQNALFLAVFLYDIPIVRFLLEKGAVATGEGMVHVEMQRRNLSPQGIKTNVTGKNFTKTRFQPIHAAFADLSLEMIKLLVVEYRCGVLDDCLGMPIWKTRQVSAQEMFATKLRPLTTFIPSAAYSPALWASCQYSHTSALKICLEFGADPNHIIHTRGSQHLVLCFAMQKDHRVLEMVDILIRAGAEPYQVVSGTSGPPRTFWNKWSKYHEINMKWNDVVRKLIADSDFSLEEHLYMGMKEGYL</sequence>
<organism evidence="2 3">
    <name type="scientific">Podospora appendiculata</name>
    <dbReference type="NCBI Taxonomy" id="314037"/>
    <lineage>
        <taxon>Eukaryota</taxon>
        <taxon>Fungi</taxon>
        <taxon>Dikarya</taxon>
        <taxon>Ascomycota</taxon>
        <taxon>Pezizomycotina</taxon>
        <taxon>Sordariomycetes</taxon>
        <taxon>Sordariomycetidae</taxon>
        <taxon>Sordariales</taxon>
        <taxon>Podosporaceae</taxon>
        <taxon>Podospora</taxon>
    </lineage>
</organism>
<gene>
    <name evidence="2" type="ORF">B0T22DRAFT_163144</name>
</gene>
<keyword evidence="1" id="KW-0732">Signal</keyword>
<dbReference type="Gene3D" id="1.25.40.20">
    <property type="entry name" value="Ankyrin repeat-containing domain"/>
    <property type="match status" value="1"/>
</dbReference>
<evidence type="ECO:0008006" key="4">
    <source>
        <dbReference type="Google" id="ProtNLM"/>
    </source>
</evidence>
<comment type="caution">
    <text evidence="2">The sequence shown here is derived from an EMBL/GenBank/DDBJ whole genome shotgun (WGS) entry which is preliminary data.</text>
</comment>
<dbReference type="SUPFAM" id="SSF48403">
    <property type="entry name" value="Ankyrin repeat"/>
    <property type="match status" value="1"/>
</dbReference>
<evidence type="ECO:0000313" key="2">
    <source>
        <dbReference type="EMBL" id="KAK3688871.1"/>
    </source>
</evidence>
<reference evidence="2" key="2">
    <citation type="submission" date="2023-06" db="EMBL/GenBank/DDBJ databases">
        <authorList>
            <consortium name="Lawrence Berkeley National Laboratory"/>
            <person name="Haridas S."/>
            <person name="Hensen N."/>
            <person name="Bonometti L."/>
            <person name="Westerberg I."/>
            <person name="Brannstrom I.O."/>
            <person name="Guillou S."/>
            <person name="Cros-Aarteil S."/>
            <person name="Calhoun S."/>
            <person name="Kuo A."/>
            <person name="Mondo S."/>
            <person name="Pangilinan J."/>
            <person name="Riley R."/>
            <person name="Labutti K."/>
            <person name="Andreopoulos B."/>
            <person name="Lipzen A."/>
            <person name="Chen C."/>
            <person name="Yanf M."/>
            <person name="Daum C."/>
            <person name="Ng V."/>
            <person name="Clum A."/>
            <person name="Steindorff A."/>
            <person name="Ohm R."/>
            <person name="Martin F."/>
            <person name="Silar P."/>
            <person name="Natvig D."/>
            <person name="Lalanne C."/>
            <person name="Gautier V."/>
            <person name="Ament-Velasquez S.L."/>
            <person name="Kruys A."/>
            <person name="Hutchinson M.I."/>
            <person name="Powell A.J."/>
            <person name="Barry K."/>
            <person name="Miller A.N."/>
            <person name="Grigoriev I.V."/>
            <person name="Debuchy R."/>
            <person name="Gladieux P."/>
            <person name="Thoren M.H."/>
            <person name="Johannesson H."/>
        </authorList>
    </citation>
    <scope>NUCLEOTIDE SEQUENCE</scope>
    <source>
        <strain evidence="2">CBS 314.62</strain>
    </source>
</reference>
<dbReference type="Proteomes" id="UP001270362">
    <property type="component" value="Unassembled WGS sequence"/>
</dbReference>
<reference evidence="2" key="1">
    <citation type="journal article" date="2023" name="Mol. Phylogenet. Evol.">
        <title>Genome-scale phylogeny and comparative genomics of the fungal order Sordariales.</title>
        <authorList>
            <person name="Hensen N."/>
            <person name="Bonometti L."/>
            <person name="Westerberg I."/>
            <person name="Brannstrom I.O."/>
            <person name="Guillou S."/>
            <person name="Cros-Aarteil S."/>
            <person name="Calhoun S."/>
            <person name="Haridas S."/>
            <person name="Kuo A."/>
            <person name="Mondo S."/>
            <person name="Pangilinan J."/>
            <person name="Riley R."/>
            <person name="LaButti K."/>
            <person name="Andreopoulos B."/>
            <person name="Lipzen A."/>
            <person name="Chen C."/>
            <person name="Yan M."/>
            <person name="Daum C."/>
            <person name="Ng V."/>
            <person name="Clum A."/>
            <person name="Steindorff A."/>
            <person name="Ohm R.A."/>
            <person name="Martin F."/>
            <person name="Silar P."/>
            <person name="Natvig D.O."/>
            <person name="Lalanne C."/>
            <person name="Gautier V."/>
            <person name="Ament-Velasquez S.L."/>
            <person name="Kruys A."/>
            <person name="Hutchinson M.I."/>
            <person name="Powell A.J."/>
            <person name="Barry K."/>
            <person name="Miller A.N."/>
            <person name="Grigoriev I.V."/>
            <person name="Debuchy R."/>
            <person name="Gladieux P."/>
            <person name="Hiltunen Thoren M."/>
            <person name="Johannesson H."/>
        </authorList>
    </citation>
    <scope>NUCLEOTIDE SEQUENCE</scope>
    <source>
        <strain evidence="2">CBS 314.62</strain>
    </source>
</reference>
<dbReference type="EMBL" id="JAULSO010000002">
    <property type="protein sequence ID" value="KAK3688871.1"/>
    <property type="molecule type" value="Genomic_DNA"/>
</dbReference>
<name>A0AAE0XAI9_9PEZI</name>
<accession>A0AAE0XAI9</accession>
<protein>
    <recommendedName>
        <fullName evidence="4">Ankyrin</fullName>
    </recommendedName>
</protein>
<dbReference type="AlphaFoldDB" id="A0AAE0XAI9"/>
<keyword evidence="3" id="KW-1185">Reference proteome</keyword>
<feature type="chain" id="PRO_5042045811" description="Ankyrin" evidence="1">
    <location>
        <begin position="21"/>
        <end position="245"/>
    </location>
</feature>
<evidence type="ECO:0000256" key="1">
    <source>
        <dbReference type="SAM" id="SignalP"/>
    </source>
</evidence>